<keyword evidence="3" id="KW-1185">Reference proteome</keyword>
<dbReference type="HOGENOM" id="CLU_128586_1_1_7"/>
<organism evidence="2 3">
    <name type="scientific">Maridesulfovibrio salexigens (strain ATCC 14822 / DSM 2638 / NCIMB 8403 / VKM B-1763)</name>
    <name type="common">Desulfovibrio salexigens</name>
    <dbReference type="NCBI Taxonomy" id="526222"/>
    <lineage>
        <taxon>Bacteria</taxon>
        <taxon>Pseudomonadati</taxon>
        <taxon>Thermodesulfobacteriota</taxon>
        <taxon>Desulfovibrionia</taxon>
        <taxon>Desulfovibrionales</taxon>
        <taxon>Desulfovibrionaceae</taxon>
        <taxon>Maridesulfovibrio</taxon>
    </lineage>
</organism>
<sequence>MNPVELMPSKKQVIKTYVSKEEYEQISRTAQQCSLSLSAFAKAVCLGHVIKSRTDQQARRELLKLNADQGRLGGLLKMWILDDDQHRTDVEALLEDLRRLQKKIVQKVRTI</sequence>
<protein>
    <submittedName>
        <fullName evidence="2">TraJ protein</fullName>
    </submittedName>
</protein>
<dbReference type="eggNOG" id="ENOG5031AZX">
    <property type="taxonomic scope" value="Bacteria"/>
</dbReference>
<gene>
    <name evidence="2" type="ordered locus">Desal_1669</name>
</gene>
<proteinExistence type="predicted"/>
<dbReference type="EMBL" id="CP001649">
    <property type="protein sequence ID" value="ACS79731.1"/>
    <property type="molecule type" value="Genomic_DNA"/>
</dbReference>
<name>C6BT27_MARSD</name>
<dbReference type="STRING" id="526222.Desal_1669"/>
<dbReference type="Proteomes" id="UP000002601">
    <property type="component" value="Chromosome"/>
</dbReference>
<dbReference type="AlphaFoldDB" id="C6BT27"/>
<dbReference type="Pfam" id="PF21983">
    <property type="entry name" value="NikA-like"/>
    <property type="match status" value="1"/>
</dbReference>
<accession>C6BT27</accession>
<evidence type="ECO:0000256" key="1">
    <source>
        <dbReference type="SAM" id="Coils"/>
    </source>
</evidence>
<keyword evidence="1" id="KW-0175">Coiled coil</keyword>
<evidence type="ECO:0000313" key="3">
    <source>
        <dbReference type="Proteomes" id="UP000002601"/>
    </source>
</evidence>
<evidence type="ECO:0000313" key="2">
    <source>
        <dbReference type="EMBL" id="ACS79731.1"/>
    </source>
</evidence>
<dbReference type="InterPro" id="IPR053842">
    <property type="entry name" value="NikA-like"/>
</dbReference>
<feature type="coiled-coil region" evidence="1">
    <location>
        <begin position="83"/>
        <end position="110"/>
    </location>
</feature>
<dbReference type="KEGG" id="dsa:Desal_1669"/>
<reference evidence="2 3" key="1">
    <citation type="submission" date="2009-06" db="EMBL/GenBank/DDBJ databases">
        <title>Complete sequence of Desulfovibrio salexigens DSM 2638.</title>
        <authorList>
            <consortium name="US DOE Joint Genome Institute"/>
            <person name="Lucas S."/>
            <person name="Copeland A."/>
            <person name="Lapidus A."/>
            <person name="Glavina del Rio T."/>
            <person name="Tice H."/>
            <person name="Bruce D."/>
            <person name="Goodwin L."/>
            <person name="Pitluck S."/>
            <person name="Munk A.C."/>
            <person name="Brettin T."/>
            <person name="Detter J.C."/>
            <person name="Han C."/>
            <person name="Tapia R."/>
            <person name="Larimer F."/>
            <person name="Land M."/>
            <person name="Hauser L."/>
            <person name="Kyrpides N."/>
            <person name="Anderson I."/>
            <person name="Wall J.D."/>
            <person name="Arkin A.P."/>
            <person name="Dehal P."/>
            <person name="Chivian D."/>
            <person name="Giles B."/>
            <person name="Hazen T.C."/>
        </authorList>
    </citation>
    <scope>NUCLEOTIDE SEQUENCE [LARGE SCALE GENOMIC DNA]</scope>
    <source>
        <strain evidence="3">ATCC 14822 / DSM 2638 / NCIMB 8403 / VKM B-1763</strain>
    </source>
</reference>